<dbReference type="AlphaFoldDB" id="A0A7S2HMH5"/>
<feature type="compositionally biased region" description="Gly residues" evidence="1">
    <location>
        <begin position="235"/>
        <end position="263"/>
    </location>
</feature>
<protein>
    <recommendedName>
        <fullName evidence="2">UBL3-like ubiquitin domain-containing protein</fullName>
    </recommendedName>
</protein>
<sequence>MGSAGEEDMSGAVTNNAASAEENNRELSEQPIEPPDNKDALADPQAPAPNNTNNENNEAEEEKEEAEMNNYTSIDGTATPVKPEAFNGASAGSSSPSKNESASSPAASSGKPNPPPFVDDPNKITLKFIFANRDGLTVIVDCKPEDTVGEVKGALLSMWPKELPSCSGGDRLRLICMGKGLLMPDSKSLEDCQVPVFKTHATPVNVSVKPENAGGGSSLSSKKISLLSGIGGGGGGNSGGNRSGGASNAGGRGGGGNDGGGRNGRNNQNTADTGCSCVIL</sequence>
<organism evidence="3">
    <name type="scientific">Helicotheca tamesis</name>
    <dbReference type="NCBI Taxonomy" id="374047"/>
    <lineage>
        <taxon>Eukaryota</taxon>
        <taxon>Sar</taxon>
        <taxon>Stramenopiles</taxon>
        <taxon>Ochrophyta</taxon>
        <taxon>Bacillariophyta</taxon>
        <taxon>Mediophyceae</taxon>
        <taxon>Lithodesmiophycidae</taxon>
        <taxon>Lithodesmiales</taxon>
        <taxon>Lithodesmiaceae</taxon>
        <taxon>Helicotheca</taxon>
    </lineage>
</organism>
<evidence type="ECO:0000313" key="3">
    <source>
        <dbReference type="EMBL" id="CAD9494726.1"/>
    </source>
</evidence>
<evidence type="ECO:0000256" key="1">
    <source>
        <dbReference type="SAM" id="MobiDB-lite"/>
    </source>
</evidence>
<dbReference type="Pfam" id="PF13881">
    <property type="entry name" value="Rad60-SLD_2"/>
    <property type="match status" value="1"/>
</dbReference>
<feature type="region of interest" description="Disordered" evidence="1">
    <location>
        <begin position="235"/>
        <end position="275"/>
    </location>
</feature>
<accession>A0A7S2HMH5</accession>
<feature type="compositionally biased region" description="Acidic residues" evidence="1">
    <location>
        <begin position="57"/>
        <end position="67"/>
    </location>
</feature>
<gene>
    <name evidence="3" type="ORF">HTAM1171_LOCUS6401</name>
</gene>
<dbReference type="InterPro" id="IPR029071">
    <property type="entry name" value="Ubiquitin-like_domsf"/>
</dbReference>
<feature type="compositionally biased region" description="Low complexity" evidence="1">
    <location>
        <begin position="12"/>
        <end position="21"/>
    </location>
</feature>
<feature type="region of interest" description="Disordered" evidence="1">
    <location>
        <begin position="1"/>
        <end position="119"/>
    </location>
</feature>
<proteinExistence type="predicted"/>
<dbReference type="InterPro" id="IPR039540">
    <property type="entry name" value="UBL3-like_ubiquitin_dom"/>
</dbReference>
<feature type="compositionally biased region" description="Low complexity" evidence="1">
    <location>
        <begin position="87"/>
        <end position="111"/>
    </location>
</feature>
<dbReference type="SUPFAM" id="SSF54236">
    <property type="entry name" value="Ubiquitin-like"/>
    <property type="match status" value="1"/>
</dbReference>
<evidence type="ECO:0000259" key="2">
    <source>
        <dbReference type="Pfam" id="PF13881"/>
    </source>
</evidence>
<dbReference type="EMBL" id="HBGV01010349">
    <property type="protein sequence ID" value="CAD9494726.1"/>
    <property type="molecule type" value="Transcribed_RNA"/>
</dbReference>
<feature type="domain" description="UBL3-like ubiquitin" evidence="2">
    <location>
        <begin position="123"/>
        <end position="203"/>
    </location>
</feature>
<reference evidence="3" key="1">
    <citation type="submission" date="2021-01" db="EMBL/GenBank/DDBJ databases">
        <authorList>
            <person name="Corre E."/>
            <person name="Pelletier E."/>
            <person name="Niang G."/>
            <person name="Scheremetjew M."/>
            <person name="Finn R."/>
            <person name="Kale V."/>
            <person name="Holt S."/>
            <person name="Cochrane G."/>
            <person name="Meng A."/>
            <person name="Brown T."/>
            <person name="Cohen L."/>
        </authorList>
    </citation>
    <scope>NUCLEOTIDE SEQUENCE</scope>
    <source>
        <strain evidence="3">CCMP826</strain>
    </source>
</reference>
<dbReference type="Gene3D" id="3.10.20.90">
    <property type="entry name" value="Phosphatidylinositol 3-kinase Catalytic Subunit, Chain A, domain 1"/>
    <property type="match status" value="1"/>
</dbReference>
<name>A0A7S2HMH5_9STRA</name>